<dbReference type="Proteomes" id="UP000054321">
    <property type="component" value="Unassembled WGS sequence"/>
</dbReference>
<dbReference type="HOGENOM" id="CLU_039748_0_0_1"/>
<dbReference type="InParanoid" id="A0A0C3DM78"/>
<evidence type="ECO:0000313" key="3">
    <source>
        <dbReference type="Proteomes" id="UP000054321"/>
    </source>
</evidence>
<feature type="compositionally biased region" description="Basic and acidic residues" evidence="1">
    <location>
        <begin position="141"/>
        <end position="155"/>
    </location>
</feature>
<feature type="non-terminal residue" evidence="2">
    <location>
        <position position="457"/>
    </location>
</feature>
<keyword evidence="3" id="KW-1185">Reference proteome</keyword>
<reference evidence="3" key="2">
    <citation type="submission" date="2015-01" db="EMBL/GenBank/DDBJ databases">
        <title>Evolutionary Origins and Diversification of the Mycorrhizal Mutualists.</title>
        <authorList>
            <consortium name="DOE Joint Genome Institute"/>
            <consortium name="Mycorrhizal Genomics Consortium"/>
            <person name="Kohler A."/>
            <person name="Kuo A."/>
            <person name="Nagy L.G."/>
            <person name="Floudas D."/>
            <person name="Copeland A."/>
            <person name="Barry K.W."/>
            <person name="Cichocki N."/>
            <person name="Veneault-Fourrey C."/>
            <person name="LaButti K."/>
            <person name="Lindquist E.A."/>
            <person name="Lipzen A."/>
            <person name="Lundell T."/>
            <person name="Morin E."/>
            <person name="Murat C."/>
            <person name="Riley R."/>
            <person name="Ohm R."/>
            <person name="Sun H."/>
            <person name="Tunlid A."/>
            <person name="Henrissat B."/>
            <person name="Grigoriev I.V."/>
            <person name="Hibbett D.S."/>
            <person name="Martin F."/>
        </authorList>
    </citation>
    <scope>NUCLEOTIDE SEQUENCE [LARGE SCALE GENOMIC DNA]</scope>
    <source>
        <strain evidence="3">Zn</strain>
    </source>
</reference>
<protein>
    <recommendedName>
        <fullName evidence="4">F-box domain-containing protein</fullName>
    </recommendedName>
</protein>
<dbReference type="OrthoDB" id="3759773at2759"/>
<evidence type="ECO:0000313" key="2">
    <source>
        <dbReference type="EMBL" id="KIN03113.1"/>
    </source>
</evidence>
<evidence type="ECO:0008006" key="4">
    <source>
        <dbReference type="Google" id="ProtNLM"/>
    </source>
</evidence>
<organism evidence="2 3">
    <name type="scientific">Oidiodendron maius (strain Zn)</name>
    <dbReference type="NCBI Taxonomy" id="913774"/>
    <lineage>
        <taxon>Eukaryota</taxon>
        <taxon>Fungi</taxon>
        <taxon>Dikarya</taxon>
        <taxon>Ascomycota</taxon>
        <taxon>Pezizomycotina</taxon>
        <taxon>Leotiomycetes</taxon>
        <taxon>Leotiomycetes incertae sedis</taxon>
        <taxon>Myxotrichaceae</taxon>
        <taxon>Oidiodendron</taxon>
    </lineage>
</organism>
<reference evidence="2 3" key="1">
    <citation type="submission" date="2014-04" db="EMBL/GenBank/DDBJ databases">
        <authorList>
            <consortium name="DOE Joint Genome Institute"/>
            <person name="Kuo A."/>
            <person name="Martino E."/>
            <person name="Perotto S."/>
            <person name="Kohler A."/>
            <person name="Nagy L.G."/>
            <person name="Floudas D."/>
            <person name="Copeland A."/>
            <person name="Barry K.W."/>
            <person name="Cichocki N."/>
            <person name="Veneault-Fourrey C."/>
            <person name="LaButti K."/>
            <person name="Lindquist E.A."/>
            <person name="Lipzen A."/>
            <person name="Lundell T."/>
            <person name="Morin E."/>
            <person name="Murat C."/>
            <person name="Sun H."/>
            <person name="Tunlid A."/>
            <person name="Henrissat B."/>
            <person name="Grigoriev I.V."/>
            <person name="Hibbett D.S."/>
            <person name="Martin F."/>
            <person name="Nordberg H.P."/>
            <person name="Cantor M.N."/>
            <person name="Hua S.X."/>
        </authorList>
    </citation>
    <scope>NUCLEOTIDE SEQUENCE [LARGE SCALE GENOMIC DNA]</scope>
    <source>
        <strain evidence="2 3">Zn</strain>
    </source>
</reference>
<gene>
    <name evidence="2" type="ORF">OIDMADRAFT_63034</name>
</gene>
<evidence type="ECO:0000256" key="1">
    <source>
        <dbReference type="SAM" id="MobiDB-lite"/>
    </source>
</evidence>
<name>A0A0C3DM78_OIDMZ</name>
<feature type="region of interest" description="Disordered" evidence="1">
    <location>
        <begin position="141"/>
        <end position="164"/>
    </location>
</feature>
<dbReference type="STRING" id="913774.A0A0C3DM78"/>
<feature type="non-terminal residue" evidence="2">
    <location>
        <position position="1"/>
    </location>
</feature>
<sequence length="457" mass="50763">GVLKLPNEVLLAICELVSANRDTGTASHNQIPSFRLVCRRFRDVCSHLLLSHTTVDISRPETLARLHGIAGNPGIARGVDRVDVRLHFYHSSLAASFDNFVVAITSEWHQRQQRVGLAEPRREGELGFTDVITLFLEELERPEDGDGGSDKKVEGSHPNTGASWPNEVLQRAYEVYKNGCAAQDAVLRTGNFAQSLARAFAKLPKASLLELYDGERWNNYTPGTRVKVDAEDRKGQEEALVQVLSRPMLWEEARWILPSENTWPVVPVELLVNIPLEIGKLNGVFLNTLSIQVSAAPNYMLLLTEPECLAQLSAAVRNMSLFQVIFKPLCRSGCGPWAVDDDGRPLYVIRSANEMRVINDYLGALLDTETMFDVEINLGEFWYSAGMDSIFDSTASLGADFSWPLGSGLENVSLCMVCLTVAELERVAKSLCEEPEIDMHSVCLRGGTWKEALDMLR</sequence>
<proteinExistence type="predicted"/>
<dbReference type="EMBL" id="KN832874">
    <property type="protein sequence ID" value="KIN03113.1"/>
    <property type="molecule type" value="Genomic_DNA"/>
</dbReference>
<accession>A0A0C3DM78</accession>
<dbReference type="AlphaFoldDB" id="A0A0C3DM78"/>